<reference evidence="2" key="1">
    <citation type="submission" date="2025-08" db="UniProtKB">
        <authorList>
            <consortium name="Ensembl"/>
        </authorList>
    </citation>
    <scope>IDENTIFICATION</scope>
</reference>
<evidence type="ECO:0000313" key="3">
    <source>
        <dbReference type="Proteomes" id="UP000694388"/>
    </source>
</evidence>
<protein>
    <recommendedName>
        <fullName evidence="1">Rab-GAP TBC domain-containing protein</fullName>
    </recommendedName>
</protein>
<dbReference type="GO" id="GO:0005096">
    <property type="term" value="F:GTPase activator activity"/>
    <property type="evidence" value="ECO:0007669"/>
    <property type="project" value="TreeGrafter"/>
</dbReference>
<dbReference type="SUPFAM" id="SSF47923">
    <property type="entry name" value="Ypt/Rab-GAP domain of gyp1p"/>
    <property type="match status" value="2"/>
</dbReference>
<dbReference type="FunFam" id="1.10.8.270:FF:000016">
    <property type="entry name" value="TBC1 domain family member 2A"/>
    <property type="match status" value="1"/>
</dbReference>
<accession>A0A8C4WUC8</accession>
<name>A0A8C4WUC8_EPTBU</name>
<dbReference type="Proteomes" id="UP000694388">
    <property type="component" value="Unplaced"/>
</dbReference>
<organism evidence="2 3">
    <name type="scientific">Eptatretus burgeri</name>
    <name type="common">Inshore hagfish</name>
    <dbReference type="NCBI Taxonomy" id="7764"/>
    <lineage>
        <taxon>Eukaryota</taxon>
        <taxon>Metazoa</taxon>
        <taxon>Chordata</taxon>
        <taxon>Craniata</taxon>
        <taxon>Vertebrata</taxon>
        <taxon>Cyclostomata</taxon>
        <taxon>Myxini</taxon>
        <taxon>Myxiniformes</taxon>
        <taxon>Myxinidae</taxon>
        <taxon>Eptatretinae</taxon>
        <taxon>Eptatretus</taxon>
    </lineage>
</organism>
<evidence type="ECO:0000259" key="1">
    <source>
        <dbReference type="PROSITE" id="PS50086"/>
    </source>
</evidence>
<dbReference type="PANTHER" id="PTHR47219:SF19">
    <property type="entry name" value="USP6 N-TERMINAL-LIKE PROTEIN ISOFORM X1"/>
    <property type="match status" value="1"/>
</dbReference>
<dbReference type="OMA" id="EYQIHVD"/>
<dbReference type="AlphaFoldDB" id="A0A8C4WUC8"/>
<sequence length="267" mass="31496">WMKITVIGRATKTADLMVLGDWRFKPRPSHTKDFKNGIPLLFRGKVWASLLDVEKQRKTHNNTYQVVQGRSHSTELNQIDLDVNRTFRNHIMFRQRYSSKQQELLHVLLAYSMHNPDVGYCQGMNQIAGLLLMFLEEEDAFWALDRLMEGKHLMHGFFIPGFPKLMRFQDHHDHILQKLLPKLKKHMDAQGMSSTLYTTKWFLQCFMDRTPFSLTLRLWDVYILEGTKVLADIAYTIMKLNKSKKISWNKLMKTNFTYSLICNFSCN</sequence>
<dbReference type="InterPro" id="IPR035969">
    <property type="entry name" value="Rab-GAP_TBC_sf"/>
</dbReference>
<dbReference type="PROSITE" id="PS50086">
    <property type="entry name" value="TBC_RABGAP"/>
    <property type="match status" value="1"/>
</dbReference>
<dbReference type="PANTHER" id="PTHR47219">
    <property type="entry name" value="RAB GTPASE-ACTIVATING PROTEIN 1-LIKE"/>
    <property type="match status" value="1"/>
</dbReference>
<dbReference type="GeneTree" id="ENSGT00940000169340"/>
<dbReference type="Pfam" id="PF00566">
    <property type="entry name" value="RabGAP-TBC"/>
    <property type="match status" value="1"/>
</dbReference>
<dbReference type="Ensembl" id="ENSEBUT00000012084.1">
    <property type="protein sequence ID" value="ENSEBUP00000011513.1"/>
    <property type="gene ID" value="ENSEBUG00000007376.1"/>
</dbReference>
<evidence type="ECO:0000313" key="2">
    <source>
        <dbReference type="Ensembl" id="ENSEBUP00000011513.1"/>
    </source>
</evidence>
<dbReference type="Gene3D" id="1.10.472.80">
    <property type="entry name" value="Ypt/Rab-GAP domain of gyp1p, domain 3"/>
    <property type="match status" value="1"/>
</dbReference>
<reference evidence="2" key="2">
    <citation type="submission" date="2025-09" db="UniProtKB">
        <authorList>
            <consortium name="Ensembl"/>
        </authorList>
    </citation>
    <scope>IDENTIFICATION</scope>
</reference>
<dbReference type="SMART" id="SM00164">
    <property type="entry name" value="TBC"/>
    <property type="match status" value="1"/>
</dbReference>
<proteinExistence type="predicted"/>
<dbReference type="InterPro" id="IPR000195">
    <property type="entry name" value="Rab-GAP-TBC_dom"/>
</dbReference>
<dbReference type="InterPro" id="IPR050302">
    <property type="entry name" value="Rab_GAP_TBC_domain"/>
</dbReference>
<keyword evidence="3" id="KW-1185">Reference proteome</keyword>
<feature type="domain" description="Rab-GAP TBC" evidence="1">
    <location>
        <begin position="37"/>
        <end position="226"/>
    </location>
</feature>
<dbReference type="Gene3D" id="1.10.8.270">
    <property type="entry name" value="putative rabgap domain of human tbc1 domain family member 14 like domains"/>
    <property type="match status" value="1"/>
</dbReference>
<dbReference type="GO" id="GO:0031267">
    <property type="term" value="F:small GTPase binding"/>
    <property type="evidence" value="ECO:0007669"/>
    <property type="project" value="TreeGrafter"/>
</dbReference>